<dbReference type="GO" id="GO:0009265">
    <property type="term" value="P:2'-deoxyribonucleotide biosynthetic process"/>
    <property type="evidence" value="ECO:0007669"/>
    <property type="project" value="TreeGrafter"/>
</dbReference>
<evidence type="ECO:0000256" key="1">
    <source>
        <dbReference type="ARBA" id="ARBA00022741"/>
    </source>
</evidence>
<dbReference type="SUPFAM" id="SSF51998">
    <property type="entry name" value="PFL-like glycyl radical enzymes"/>
    <property type="match status" value="1"/>
</dbReference>
<dbReference type="EC" id="1.17.4.2" evidence="8"/>
<evidence type="ECO:0000259" key="7">
    <source>
        <dbReference type="PROSITE" id="PS51161"/>
    </source>
</evidence>
<feature type="domain" description="Glycine radical" evidence="6">
    <location>
        <begin position="655"/>
        <end position="781"/>
    </location>
</feature>
<dbReference type="GO" id="GO:0006260">
    <property type="term" value="P:DNA replication"/>
    <property type="evidence" value="ECO:0007669"/>
    <property type="project" value="InterPro"/>
</dbReference>
<evidence type="ECO:0000256" key="2">
    <source>
        <dbReference type="ARBA" id="ARBA00022818"/>
    </source>
</evidence>
<dbReference type="InterPro" id="IPR001150">
    <property type="entry name" value="Gly_radical"/>
</dbReference>
<dbReference type="PANTHER" id="PTHR21075:SF0">
    <property type="entry name" value="ANAEROBIC RIBONUCLEOSIDE-TRIPHOSPHATE REDUCTASE"/>
    <property type="match status" value="1"/>
</dbReference>
<dbReference type="RefSeq" id="WP_076633387.1">
    <property type="nucleotide sequence ID" value="NZ_QWZQ01000087.1"/>
</dbReference>
<keyword evidence="9" id="KW-1185">Reference proteome</keyword>
<comment type="caution">
    <text evidence="8">The sequence shown here is derived from an EMBL/GenBank/DDBJ whole genome shotgun (WGS) entry which is preliminary data.</text>
</comment>
<name>A0A426D452_9LACO</name>
<organism evidence="8 9">
    <name type="scientific">Lactiplantibacillus garii</name>
    <dbReference type="NCBI Taxonomy" id="2306423"/>
    <lineage>
        <taxon>Bacteria</taxon>
        <taxon>Bacillati</taxon>
        <taxon>Bacillota</taxon>
        <taxon>Bacilli</taxon>
        <taxon>Lactobacillales</taxon>
        <taxon>Lactobacillaceae</taxon>
        <taxon>Lactiplantibacillus</taxon>
    </lineage>
</organism>
<dbReference type="GO" id="GO:0031250">
    <property type="term" value="C:anaerobic ribonucleoside-triphosphate reductase complex"/>
    <property type="evidence" value="ECO:0007669"/>
    <property type="project" value="TreeGrafter"/>
</dbReference>
<evidence type="ECO:0000313" key="8">
    <source>
        <dbReference type="EMBL" id="RRK09219.1"/>
    </source>
</evidence>
<dbReference type="Gene3D" id="3.20.70.20">
    <property type="match status" value="1"/>
</dbReference>
<dbReference type="NCBIfam" id="NF006732">
    <property type="entry name" value="PRK09263.1"/>
    <property type="match status" value="1"/>
</dbReference>
<keyword evidence="3 4" id="KW-0067">ATP-binding</keyword>
<dbReference type="CDD" id="cd01675">
    <property type="entry name" value="RNR_III"/>
    <property type="match status" value="1"/>
</dbReference>
<dbReference type="PROSITE" id="PS51149">
    <property type="entry name" value="GLY_RADICAL_2"/>
    <property type="match status" value="1"/>
</dbReference>
<dbReference type="Proteomes" id="UP000283633">
    <property type="component" value="Unassembled WGS sequence"/>
</dbReference>
<evidence type="ECO:0000259" key="6">
    <source>
        <dbReference type="PROSITE" id="PS51149"/>
    </source>
</evidence>
<dbReference type="PROSITE" id="PS00850">
    <property type="entry name" value="GLY_RADICAL_1"/>
    <property type="match status" value="1"/>
</dbReference>
<feature type="modified residue" description="Glycine radical" evidence="5">
    <location>
        <position position="754"/>
    </location>
</feature>
<dbReference type="PROSITE" id="PS51161">
    <property type="entry name" value="ATP_CONE"/>
    <property type="match status" value="1"/>
</dbReference>
<feature type="domain" description="ATP-cone" evidence="7">
    <location>
        <begin position="65"/>
        <end position="159"/>
    </location>
</feature>
<accession>A0A426D452</accession>
<keyword evidence="8" id="KW-0560">Oxidoreductase</keyword>
<evidence type="ECO:0000256" key="3">
    <source>
        <dbReference type="ARBA" id="ARBA00022840"/>
    </source>
</evidence>
<evidence type="ECO:0000256" key="5">
    <source>
        <dbReference type="PROSITE-ProRule" id="PRU00493"/>
    </source>
</evidence>
<dbReference type="InterPro" id="IPR005144">
    <property type="entry name" value="ATP-cone_dom"/>
</dbReference>
<dbReference type="Pfam" id="PF13597">
    <property type="entry name" value="NRDD"/>
    <property type="match status" value="1"/>
</dbReference>
<dbReference type="GO" id="GO:0004748">
    <property type="term" value="F:ribonucleoside-diphosphate reductase activity, thioredoxin disulfide as acceptor"/>
    <property type="evidence" value="ECO:0007669"/>
    <property type="project" value="TreeGrafter"/>
</dbReference>
<reference evidence="8 9" key="1">
    <citation type="submission" date="2018-08" db="EMBL/GenBank/DDBJ databases">
        <title>Genome Lactobacillus garii FI11369.</title>
        <authorList>
            <person name="Diaz M."/>
            <person name="Narbad A."/>
        </authorList>
    </citation>
    <scope>NUCLEOTIDE SEQUENCE [LARGE SCALE GENOMIC DNA]</scope>
    <source>
        <strain evidence="8 9">FI11369</strain>
    </source>
</reference>
<dbReference type="EMBL" id="QWZQ01000087">
    <property type="protein sequence ID" value="RRK09219.1"/>
    <property type="molecule type" value="Genomic_DNA"/>
</dbReference>
<dbReference type="NCBIfam" id="TIGR02487">
    <property type="entry name" value="NrdD"/>
    <property type="match status" value="1"/>
</dbReference>
<dbReference type="InterPro" id="IPR019777">
    <property type="entry name" value="Form_AcTrfase_GR_CS"/>
</dbReference>
<proteinExistence type="predicted"/>
<dbReference type="InterPro" id="IPR012833">
    <property type="entry name" value="NrdD"/>
</dbReference>
<dbReference type="PANTHER" id="PTHR21075">
    <property type="entry name" value="ANAEROBIC RIBONUCLEOSIDE-TRIPHOSPHATE REDUCTASE"/>
    <property type="match status" value="1"/>
</dbReference>
<gene>
    <name evidence="8" type="ORF">D1831_14035</name>
</gene>
<keyword evidence="1 4" id="KW-0547">Nucleotide-binding</keyword>
<evidence type="ECO:0000313" key="9">
    <source>
        <dbReference type="Proteomes" id="UP000283633"/>
    </source>
</evidence>
<dbReference type="AlphaFoldDB" id="A0A426D452"/>
<dbReference type="OrthoDB" id="9804622at2"/>
<protein>
    <submittedName>
        <fullName evidence="8">Anaerobic ribonucleoside-triphosphate reductase</fullName>
        <ecNumber evidence="8">1.17.4.2</ecNumber>
    </submittedName>
</protein>
<dbReference type="Pfam" id="PF03477">
    <property type="entry name" value="ATP-cone"/>
    <property type="match status" value="1"/>
</dbReference>
<dbReference type="GO" id="GO:0005524">
    <property type="term" value="F:ATP binding"/>
    <property type="evidence" value="ECO:0007669"/>
    <property type="project" value="UniProtKB-UniRule"/>
</dbReference>
<keyword evidence="2 5" id="KW-0556">Organic radical</keyword>
<dbReference type="GO" id="GO:0008998">
    <property type="term" value="F:ribonucleoside-triphosphate reductase (thioredoxin) activity"/>
    <property type="evidence" value="ECO:0007669"/>
    <property type="project" value="UniProtKB-EC"/>
</dbReference>
<evidence type="ECO:0000256" key="4">
    <source>
        <dbReference type="PROSITE-ProRule" id="PRU00492"/>
    </source>
</evidence>
<sequence>MQLKDVVNELSLSEMQITRLANDKKIVRYHKNHSKMWEYDDESVFVYKHYLEEKQRLAQRYNTQKTVIKRNKSIAKFHRENITNAVTKAFDDVYSNIEDHITKIDQIVDLTINKLLRQNKMQFDITEIQSAVEQSLVDVEEFKVAEAYTAYRLQHDINRKKQTSVDYQINKLLKKDDDVVNENANKDADVYATKRDLTAGAVSKAIGLKILPKKIADANIKGLIHWHDLDYSPANQYHNCGLIDLEDMLKNGFTLGNADVESPHTLTTAVAQASQILSAISSSQYGGCSYDRIDEVLAPYAKKSFKKHLKIAKSLNIEDQKNYAEIMTRREIQQAMQSFEYEINTLYSSNGQTPFVTLGFGLGTSWFEREIQIGILHQRIAGLGKDHRTAIFPKLLFTIKPGVNMHPKDPNYDIKKLALKSVIKRMSPEILNYDNVIDITGSFKASMGCRSFLSAMSPEDLKARGETHDYSSGRLNLGVVSLNLPRIALDSNGDKEKFWKLLDERLNLQRDALLFRIENVKQALPKYNPAGFMYGGYGRLDPDGNVDELFNHNRASVSMGYVGLYEMTARFYGDWQHDHTYNQEAHDFAYSVIKHMNEKAAAWKKQYGYGFSVYGTPAESLNSTFEEIDHKLYPNVPFVTDHDFYTNSFHYFVERKPTPFEKLDFEAPFQKLSNGGFISYVELPCMKDNLDALEAIWDYSYKAGIGYFEINTAIDHCLECDFHGEYTADEKGYHCPNCGNSNPETSDVTRRICGYLGNPMKRPPKHGRQAEIIHRVKHMSGTLGRLDNGEFLESDIADKNKVRKLNN</sequence>